<dbReference type="RefSeq" id="WP_407280348.1">
    <property type="nucleotide sequence ID" value="NZ_CP141259.1"/>
</dbReference>
<dbReference type="InterPro" id="IPR002543">
    <property type="entry name" value="FtsK_dom"/>
</dbReference>
<keyword evidence="2 4" id="KW-0547">Nucleotide-binding</keyword>
<evidence type="ECO:0000256" key="2">
    <source>
        <dbReference type="ARBA" id="ARBA00022741"/>
    </source>
</evidence>
<comment type="subcellular location">
    <subcellularLocation>
        <location evidence="1">Endomembrane system</location>
    </subcellularLocation>
</comment>
<dbReference type="Gene3D" id="3.40.50.300">
    <property type="entry name" value="P-loop containing nucleotide triphosphate hydrolases"/>
    <property type="match status" value="1"/>
</dbReference>
<dbReference type="EMBL" id="CP141259">
    <property type="protein sequence ID" value="WRL47997.1"/>
    <property type="molecule type" value="Genomic_DNA"/>
</dbReference>
<accession>A0ABZ1AQ57</accession>
<feature type="region of interest" description="Disordered" evidence="5">
    <location>
        <begin position="1276"/>
        <end position="1308"/>
    </location>
</feature>
<protein>
    <submittedName>
        <fullName evidence="7">FtsK/SpoIIIE domain-containing protein</fullName>
    </submittedName>
</protein>
<dbReference type="PANTHER" id="PTHR22683">
    <property type="entry name" value="SPORULATION PROTEIN RELATED"/>
    <property type="match status" value="1"/>
</dbReference>
<dbReference type="SUPFAM" id="SSF52540">
    <property type="entry name" value="P-loop containing nucleoside triphosphate hydrolases"/>
    <property type="match status" value="1"/>
</dbReference>
<evidence type="ECO:0000259" key="6">
    <source>
        <dbReference type="PROSITE" id="PS50901"/>
    </source>
</evidence>
<dbReference type="PANTHER" id="PTHR22683:SF41">
    <property type="entry name" value="DNA TRANSLOCASE FTSK"/>
    <property type="match status" value="1"/>
</dbReference>
<dbReference type="InterPro" id="IPR027417">
    <property type="entry name" value="P-loop_NTPase"/>
</dbReference>
<evidence type="ECO:0000313" key="7">
    <source>
        <dbReference type="EMBL" id="WRL47997.1"/>
    </source>
</evidence>
<dbReference type="InterPro" id="IPR050206">
    <property type="entry name" value="FtsK/SpoIIIE/SftA"/>
</dbReference>
<evidence type="ECO:0000256" key="5">
    <source>
        <dbReference type="SAM" id="MobiDB-lite"/>
    </source>
</evidence>
<evidence type="ECO:0000256" key="3">
    <source>
        <dbReference type="ARBA" id="ARBA00022840"/>
    </source>
</evidence>
<sequence length="1663" mass="184824">MNDLTTAMARLAQRRIEERFQGDESSPMLRVTCLEPAEITALVQSLRRWRPPAHISDVRIAVTVKSPWPGLESGEMVPREDVSPTTLRNLRGVSVILIVGDDFTDKQSWQKVHPISDTSLIAGPDAREHLVQLGMGDDPPGLVIDVLEEVHAAVRADGDESVPVRKWVSFVLAVCRRLEAGPLGAEQVWSAVGASLPEIDLFPDESLATLARTDRMRRLRRNRSDSHRLLYEADDRWRDVLQDRVGLVELLDSFGRPEANQELIREALERLLGANGGREQRNVQFRHWLRIVEPNGEKAGIGNRIREHLEAIASDRVQEYDDLGVATGIDAGNADDAQKLLDALPPRDELPPLVRLLTDKQVVAIERMANPRALSTRAPLAEILRVVAEMVSERVALLESRPTSNVELIVEPRKLSETARHSRGLFAWLFEPALRQITDELQGERVSLSLAPELAGTELLKGFERTDSAEDDDFDLDGAFDTLELRLRWSDASGREQRIDWNPRETPGLVALWRLTSRPDVTSWKPGVEVSLDTWLTSATQRAPMVGECASDEGRGAVVETWRRMRRGALAEIAERGLSPDLIDEYAARYHQVLATLRNDHVPTGAPRAEVTAVLGADLYRGNGTAVMLATHPIRLRWIAAYLRRLQDLILKALRSELLTNPVNPDLFFSQLLAASPQGQPPVAVVDEQLCVAIREQDWHEVLAPLKDERGERRDWLADLDDGAIDDVAETIGRYLDAYPHKADGLHLLYIVRRHGARSLHRLVKNVFKRINVKGTSLKLTLCVDPCEIRNVEEVLQDFDDADHRAYSDRPPIQVSVQPWENPERSLPDLSGIGAYVDLAVVPNLFGASTRTHDSTRDGRLDTGTFDPLLDEPTRLEAVGSGDAPSAAVSRVLLPAGRDDLLEAWSTITTRQFRGSPVSESPSEHDVDHVTIQVSLDKNRGFFDALHTCAHWVLTVDAFVGREQIEALENGPDVIRVKTGVGANGAYRLVVSSKSGRRFVESRIARRLRQQIPHTMLPDTSPLARTIYDRARLLVPGIVLRSLGLGRTAAEMVGLVLARARIEQKEPAMVGPYGFQTWLSLDEHPEWSGGHQALRADLARIRGWFDGRILHLLVDVVEAKMRTEVAVGRADRQLDRSIQLLRAALGGAEDGLPGCADVPMWRRLIWRAIEQTSMAADAIPAATHIVTDDGRRATLGDKLRAALRQGEIVVESVKGVLVSMVDGHETEDAVTPNGHRWMRLTLDEAKHHLIRLSDEPQFPLSPRAETCAMQEHVEMNPPGPVESDSLDRDHVEPAPPVPPVPRPERGGRSEAAIKRMDDLVRALYARNVEVSPESSDDAALEGPGFFLLRVKLGSAYRPQHVSSLAEDLQYHLHLDAGQVPRIYVDRGAVVIEIPKREHERYYVDAAELWGRTRWPSDKLYAPLGYDVRDEPVGIDFSSSRSPHLLIGGMTGGGKSVALETLLLGLVGHYPASKLELRIVDPKGNEFAQFEKFDHLVEAPGMDAEDAIEMLRRTCEEMDARYRAMKELSREHNIRIRDIAEFNEIVGPAEQFKWIVVVLDEFADLTADKDDKKAIEALLQRIAQKARACGIHAIVATQKPSAEVISTTTRSNLGAQLALRVRSSTDSRVIMDATGAESLAGNGDAFLRLSGEEPVRLQCAKVLS</sequence>
<keyword evidence="8" id="KW-1185">Reference proteome</keyword>
<organism evidence="7 8">
    <name type="scientific">Aromatoleum evansii</name>
    <name type="common">Azoarcus evansii</name>
    <dbReference type="NCBI Taxonomy" id="59406"/>
    <lineage>
        <taxon>Bacteria</taxon>
        <taxon>Pseudomonadati</taxon>
        <taxon>Pseudomonadota</taxon>
        <taxon>Betaproteobacteria</taxon>
        <taxon>Rhodocyclales</taxon>
        <taxon>Rhodocyclaceae</taxon>
        <taxon>Aromatoleum</taxon>
    </lineage>
</organism>
<reference evidence="7 8" key="1">
    <citation type="submission" date="2023-12" db="EMBL/GenBank/DDBJ databases">
        <title>A. evansii MAY27, complete genome.</title>
        <authorList>
            <person name="Wang Y."/>
        </authorList>
    </citation>
    <scope>NUCLEOTIDE SEQUENCE [LARGE SCALE GENOMIC DNA]</scope>
    <source>
        <strain evidence="7 8">MAY27</strain>
    </source>
</reference>
<feature type="binding site" evidence="4">
    <location>
        <begin position="1448"/>
        <end position="1455"/>
    </location>
    <ligand>
        <name>ATP</name>
        <dbReference type="ChEBI" id="CHEBI:30616"/>
    </ligand>
</feature>
<evidence type="ECO:0000256" key="1">
    <source>
        <dbReference type="ARBA" id="ARBA00004308"/>
    </source>
</evidence>
<dbReference type="Pfam" id="PF01580">
    <property type="entry name" value="FtsK_SpoIIIE"/>
    <property type="match status" value="1"/>
</dbReference>
<dbReference type="PROSITE" id="PS50901">
    <property type="entry name" value="FTSK"/>
    <property type="match status" value="1"/>
</dbReference>
<name>A0ABZ1AQ57_AROEV</name>
<evidence type="ECO:0000256" key="4">
    <source>
        <dbReference type="PROSITE-ProRule" id="PRU00289"/>
    </source>
</evidence>
<evidence type="ECO:0000313" key="8">
    <source>
        <dbReference type="Proteomes" id="UP001626593"/>
    </source>
</evidence>
<gene>
    <name evidence="7" type="ORF">U5817_08150</name>
</gene>
<dbReference type="Proteomes" id="UP001626593">
    <property type="component" value="Chromosome"/>
</dbReference>
<proteinExistence type="predicted"/>
<keyword evidence="3 4" id="KW-0067">ATP-binding</keyword>
<feature type="domain" description="FtsK" evidence="6">
    <location>
        <begin position="1429"/>
        <end position="1627"/>
    </location>
</feature>